<dbReference type="Proteomes" id="UP000237105">
    <property type="component" value="Unassembled WGS sequence"/>
</dbReference>
<organism evidence="3 4">
    <name type="scientific">Parasponia andersonii</name>
    <name type="common">Sponia andersonii</name>
    <dbReference type="NCBI Taxonomy" id="3476"/>
    <lineage>
        <taxon>Eukaryota</taxon>
        <taxon>Viridiplantae</taxon>
        <taxon>Streptophyta</taxon>
        <taxon>Embryophyta</taxon>
        <taxon>Tracheophyta</taxon>
        <taxon>Spermatophyta</taxon>
        <taxon>Magnoliopsida</taxon>
        <taxon>eudicotyledons</taxon>
        <taxon>Gunneridae</taxon>
        <taxon>Pentapetalae</taxon>
        <taxon>rosids</taxon>
        <taxon>fabids</taxon>
        <taxon>Rosales</taxon>
        <taxon>Cannabaceae</taxon>
        <taxon>Parasponia</taxon>
    </lineage>
</organism>
<accession>A0A2P5C2Q8</accession>
<dbReference type="InterPro" id="IPR050898">
    <property type="entry name" value="Plant_acyltransferase"/>
</dbReference>
<dbReference type="Gene3D" id="3.30.559.10">
    <property type="entry name" value="Chloramphenicol acetyltransferase-like domain"/>
    <property type="match status" value="1"/>
</dbReference>
<dbReference type="STRING" id="3476.A0A2P5C2Q8"/>
<dbReference type="EMBL" id="JXTB01000184">
    <property type="protein sequence ID" value="PON55350.1"/>
    <property type="molecule type" value="Genomic_DNA"/>
</dbReference>
<dbReference type="AlphaFoldDB" id="A0A2P5C2Q8"/>
<comment type="similarity">
    <text evidence="1">Belongs to the plant acyltransferase family.</text>
</comment>
<comment type="caution">
    <text evidence="3">The sequence shown here is derived from an EMBL/GenBank/DDBJ whole genome shotgun (WGS) entry which is preliminary data.</text>
</comment>
<dbReference type="GO" id="GO:0009836">
    <property type="term" value="P:fruit ripening, climacteric"/>
    <property type="evidence" value="ECO:0007669"/>
    <property type="project" value="UniProtKB-ARBA"/>
</dbReference>
<protein>
    <submittedName>
        <fullName evidence="3">Transferase</fullName>
    </submittedName>
</protein>
<evidence type="ECO:0000313" key="3">
    <source>
        <dbReference type="EMBL" id="PON55350.1"/>
    </source>
</evidence>
<sequence>MAAPTASLMFKVRRSHPEAIVPAKATPKELKLLSDIDEQEGLRFHIPVIQFYKHEASMKVRDPVTVISDAVAEMLIFLGGGAGRKLVVDCAGKGVLFVEAEADADVSLKDFGDAFQPPFPCLEELLLDVPPSGGFLQSPLLLIQVCNHHLI</sequence>
<evidence type="ECO:0000256" key="1">
    <source>
        <dbReference type="ARBA" id="ARBA00009861"/>
    </source>
</evidence>
<dbReference type="InterPro" id="IPR023213">
    <property type="entry name" value="CAT-like_dom_sf"/>
</dbReference>
<dbReference type="GO" id="GO:0016740">
    <property type="term" value="F:transferase activity"/>
    <property type="evidence" value="ECO:0007669"/>
    <property type="project" value="UniProtKB-KW"/>
</dbReference>
<name>A0A2P5C2Q8_PARAD</name>
<gene>
    <name evidence="3" type="ORF">PanWU01x14_188440</name>
</gene>
<dbReference type="PANTHER" id="PTHR31147">
    <property type="entry name" value="ACYL TRANSFERASE 4"/>
    <property type="match status" value="1"/>
</dbReference>
<proteinExistence type="inferred from homology"/>
<dbReference type="OrthoDB" id="1161849at2759"/>
<dbReference type="PANTHER" id="PTHR31147:SF66">
    <property type="entry name" value="OS05G0315700 PROTEIN"/>
    <property type="match status" value="1"/>
</dbReference>
<evidence type="ECO:0000313" key="4">
    <source>
        <dbReference type="Proteomes" id="UP000237105"/>
    </source>
</evidence>
<dbReference type="Pfam" id="PF02458">
    <property type="entry name" value="Transferase"/>
    <property type="match status" value="1"/>
</dbReference>
<evidence type="ECO:0000256" key="2">
    <source>
        <dbReference type="ARBA" id="ARBA00022679"/>
    </source>
</evidence>
<keyword evidence="2 3" id="KW-0808">Transferase</keyword>
<keyword evidence="4" id="KW-1185">Reference proteome</keyword>
<reference evidence="4" key="1">
    <citation type="submission" date="2016-06" db="EMBL/GenBank/DDBJ databases">
        <title>Parallel loss of symbiosis genes in relatives of nitrogen-fixing non-legume Parasponia.</title>
        <authorList>
            <person name="Van Velzen R."/>
            <person name="Holmer R."/>
            <person name="Bu F."/>
            <person name="Rutten L."/>
            <person name="Van Zeijl A."/>
            <person name="Liu W."/>
            <person name="Santuari L."/>
            <person name="Cao Q."/>
            <person name="Sharma T."/>
            <person name="Shen D."/>
            <person name="Roswanjaya Y."/>
            <person name="Wardhani T."/>
            <person name="Kalhor M.S."/>
            <person name="Jansen J."/>
            <person name="Van den Hoogen J."/>
            <person name="Gungor B."/>
            <person name="Hartog M."/>
            <person name="Hontelez J."/>
            <person name="Verver J."/>
            <person name="Yang W.-C."/>
            <person name="Schijlen E."/>
            <person name="Repin R."/>
            <person name="Schilthuizen M."/>
            <person name="Schranz E."/>
            <person name="Heidstra R."/>
            <person name="Miyata K."/>
            <person name="Fedorova E."/>
            <person name="Kohlen W."/>
            <person name="Bisseling T."/>
            <person name="Smit S."/>
            <person name="Geurts R."/>
        </authorList>
    </citation>
    <scope>NUCLEOTIDE SEQUENCE [LARGE SCALE GENOMIC DNA]</scope>
    <source>
        <strain evidence="4">cv. WU1-14</strain>
    </source>
</reference>